<reference evidence="1 2" key="1">
    <citation type="submission" date="2019-03" db="EMBL/GenBank/DDBJ databases">
        <title>Genomic Encyclopedia of Type Strains, Phase III (KMG-III): the genomes of soil and plant-associated and newly described type strains.</title>
        <authorList>
            <person name="Whitman W."/>
        </authorList>
    </citation>
    <scope>NUCLEOTIDE SEQUENCE [LARGE SCALE GENOMIC DNA]</scope>
    <source>
        <strain evidence="1 2">CGMCC 1.12801</strain>
    </source>
</reference>
<proteinExistence type="predicted"/>
<dbReference type="EMBL" id="SNZV01000008">
    <property type="protein sequence ID" value="TDS10966.1"/>
    <property type="molecule type" value="Genomic_DNA"/>
</dbReference>
<dbReference type="SUPFAM" id="SSF51206">
    <property type="entry name" value="cAMP-binding domain-like"/>
    <property type="match status" value="1"/>
</dbReference>
<organism evidence="1 2">
    <name type="scientific">Sphingobacterium paludis</name>
    <dbReference type="NCBI Taxonomy" id="1476465"/>
    <lineage>
        <taxon>Bacteria</taxon>
        <taxon>Pseudomonadati</taxon>
        <taxon>Bacteroidota</taxon>
        <taxon>Sphingobacteriia</taxon>
        <taxon>Sphingobacteriales</taxon>
        <taxon>Sphingobacteriaceae</taxon>
        <taxon>Sphingobacterium</taxon>
    </lineage>
</organism>
<protein>
    <submittedName>
        <fullName evidence="1">CRP-like cAMP-binding protein</fullName>
    </submittedName>
</protein>
<keyword evidence="2" id="KW-1185">Reference proteome</keyword>
<name>A0A4V3E104_9SPHI</name>
<dbReference type="InterPro" id="IPR014710">
    <property type="entry name" value="RmlC-like_jellyroll"/>
</dbReference>
<evidence type="ECO:0000313" key="2">
    <source>
        <dbReference type="Proteomes" id="UP000294752"/>
    </source>
</evidence>
<dbReference type="Gene3D" id="2.60.120.10">
    <property type="entry name" value="Jelly Rolls"/>
    <property type="match status" value="1"/>
</dbReference>
<comment type="caution">
    <text evidence="1">The sequence shown here is derived from an EMBL/GenBank/DDBJ whole genome shotgun (WGS) entry which is preliminary data.</text>
</comment>
<evidence type="ECO:0000313" key="1">
    <source>
        <dbReference type="EMBL" id="TDS10966.1"/>
    </source>
</evidence>
<dbReference type="InterPro" id="IPR018490">
    <property type="entry name" value="cNMP-bd_dom_sf"/>
</dbReference>
<dbReference type="Proteomes" id="UP000294752">
    <property type="component" value="Unassembled WGS sequence"/>
</dbReference>
<sequence length="242" mass="28947">MRELGFFVPLRFLNRHRYEKQLQHLYTRFGVYFWRSIPSYREYSFYPAAAMLIDRIIKKFMHIDITEDELLEARKILRIEYGKRNSFFLRKGEHSSRVGFLIEGLLYAYSIDSNGEEQIHNFFYPSFPHDVLFNYEAHIQVQSSQVAYKFYQDSTIVVLDTAGLKKLYEKFPRFYSLEMLIMQPQFLQATYQNKLLRAGKALEKIAILKRQSPEIFKLFPSAYIASYLGIHRNTFNRAMHKL</sequence>
<accession>A0A4V3E104</accession>
<gene>
    <name evidence="1" type="ORF">B0I21_10823</name>
</gene>
<dbReference type="AlphaFoldDB" id="A0A4V3E104"/>